<accession>A0A6S7BHZ7</accession>
<evidence type="ECO:0000313" key="3">
    <source>
        <dbReference type="Proteomes" id="UP000494115"/>
    </source>
</evidence>
<reference evidence="2 3" key="1">
    <citation type="submission" date="2020-04" db="EMBL/GenBank/DDBJ databases">
        <authorList>
            <person name="De Canck E."/>
        </authorList>
    </citation>
    <scope>NUCLEOTIDE SEQUENCE [LARGE SCALE GENOMIC DNA]</scope>
    <source>
        <strain evidence="2 3">LMG 28138</strain>
    </source>
</reference>
<name>A0A6S7BHZ7_9BURK</name>
<evidence type="ECO:0000313" key="2">
    <source>
        <dbReference type="EMBL" id="CAB3799460.1"/>
    </source>
</evidence>
<dbReference type="RefSeq" id="WP_175107292.1">
    <property type="nucleotide sequence ID" value="NZ_CADIKM010000033.1"/>
</dbReference>
<dbReference type="Proteomes" id="UP000494115">
    <property type="component" value="Unassembled WGS sequence"/>
</dbReference>
<keyword evidence="1" id="KW-1133">Transmembrane helix</keyword>
<dbReference type="AlphaFoldDB" id="A0A6S7BHZ7"/>
<keyword evidence="1" id="KW-0472">Membrane</keyword>
<feature type="transmembrane region" description="Helical" evidence="1">
    <location>
        <begin position="120"/>
        <end position="140"/>
    </location>
</feature>
<organism evidence="2 3">
    <name type="scientific">Pararobbsia alpina</name>
    <dbReference type="NCBI Taxonomy" id="621374"/>
    <lineage>
        <taxon>Bacteria</taxon>
        <taxon>Pseudomonadati</taxon>
        <taxon>Pseudomonadota</taxon>
        <taxon>Betaproteobacteria</taxon>
        <taxon>Burkholderiales</taxon>
        <taxon>Burkholderiaceae</taxon>
        <taxon>Pararobbsia</taxon>
    </lineage>
</organism>
<evidence type="ECO:0000256" key="1">
    <source>
        <dbReference type="SAM" id="Phobius"/>
    </source>
</evidence>
<sequence>MATKATETATRKQPGRWWRRWMVICLVWAVPVVALGVKEMVSEMLYDSADLKVTLDRWVLSDPQHKLPGSTHCTGTLEAARAAGCPAVIVDANLALRNEAIAEVHTRRVTQVAGFFEAAIFYWVMPCVFILAVGIVLALIRRVLRRPPSTPSAGPPGSVGTAERPR</sequence>
<keyword evidence="3" id="KW-1185">Reference proteome</keyword>
<protein>
    <recommendedName>
        <fullName evidence="4">Transmembrane protein</fullName>
    </recommendedName>
</protein>
<dbReference type="EMBL" id="CADIKM010000033">
    <property type="protein sequence ID" value="CAB3799460.1"/>
    <property type="molecule type" value="Genomic_DNA"/>
</dbReference>
<gene>
    <name evidence="2" type="ORF">LMG28138_04653</name>
</gene>
<evidence type="ECO:0008006" key="4">
    <source>
        <dbReference type="Google" id="ProtNLM"/>
    </source>
</evidence>
<feature type="transmembrane region" description="Helical" evidence="1">
    <location>
        <begin position="21"/>
        <end position="37"/>
    </location>
</feature>
<proteinExistence type="predicted"/>
<keyword evidence="1" id="KW-0812">Transmembrane</keyword>